<evidence type="ECO:0000256" key="4">
    <source>
        <dbReference type="ARBA" id="ARBA00023172"/>
    </source>
</evidence>
<evidence type="ECO:0000256" key="3">
    <source>
        <dbReference type="ARBA" id="ARBA00023125"/>
    </source>
</evidence>
<keyword evidence="4 6" id="KW-0233">DNA recombination</keyword>
<dbReference type="SUPFAM" id="SSF50249">
    <property type="entry name" value="Nucleic acid-binding proteins"/>
    <property type="match status" value="1"/>
</dbReference>
<dbReference type="Gene3D" id="1.10.8.10">
    <property type="entry name" value="DNA helicase RuvA subunit, C-terminal domain"/>
    <property type="match status" value="1"/>
</dbReference>
<comment type="caution">
    <text evidence="8">The sequence shown here is derived from an EMBL/GenBank/DDBJ whole genome shotgun (WGS) entry which is preliminary data.</text>
</comment>
<dbReference type="AlphaFoldDB" id="A0A1T0CWG5"/>
<dbReference type="InterPro" id="IPR012340">
    <property type="entry name" value="NA-bd_OB-fold"/>
</dbReference>
<dbReference type="GO" id="GO:0006310">
    <property type="term" value="P:DNA recombination"/>
    <property type="evidence" value="ECO:0007669"/>
    <property type="project" value="UniProtKB-UniRule"/>
</dbReference>
<comment type="caution">
    <text evidence="6">Lacks conserved residue(s) required for the propagation of feature annotation.</text>
</comment>
<evidence type="ECO:0000256" key="1">
    <source>
        <dbReference type="ARBA" id="ARBA00022490"/>
    </source>
</evidence>
<comment type="subunit">
    <text evidence="6">Homotetramer. Forms an RuvA(8)-RuvB(12)-Holliday junction (HJ) complex. HJ DNA is sandwiched between 2 RuvA tetramers; dsDNA enters through RuvA and exits via RuvB. An RuvB hexamer assembles on each DNA strand where it exits the tetramer. Each RuvB hexamer is contacted by two RuvA subunits (via domain III) on 2 adjacent RuvB subunits; this complex drives branch migration. In the full resolvosome a probable DNA-RuvA(4)-RuvB(12)-RuvC(2) complex forms which resolves the HJ.</text>
</comment>
<dbReference type="EMBL" id="MUYV01000001">
    <property type="protein sequence ID" value="OOS26700.1"/>
    <property type="molecule type" value="Genomic_DNA"/>
</dbReference>
<evidence type="ECO:0000256" key="5">
    <source>
        <dbReference type="ARBA" id="ARBA00023204"/>
    </source>
</evidence>
<feature type="region of interest" description="Domain II" evidence="6">
    <location>
        <begin position="65"/>
        <end position="142"/>
    </location>
</feature>
<dbReference type="Pfam" id="PF01330">
    <property type="entry name" value="RuvA_N"/>
    <property type="match status" value="1"/>
</dbReference>
<dbReference type="InterPro" id="IPR036267">
    <property type="entry name" value="RuvA_C_sf"/>
</dbReference>
<protein>
    <recommendedName>
        <fullName evidence="6">Holliday junction branch migration complex subunit RuvA</fullName>
    </recommendedName>
</protein>
<evidence type="ECO:0000256" key="6">
    <source>
        <dbReference type="HAMAP-Rule" id="MF_00031"/>
    </source>
</evidence>
<dbReference type="InterPro" id="IPR011114">
    <property type="entry name" value="RuvA_C"/>
</dbReference>
<evidence type="ECO:0000259" key="7">
    <source>
        <dbReference type="SMART" id="SM00278"/>
    </source>
</evidence>
<dbReference type="SMART" id="SM00278">
    <property type="entry name" value="HhH1"/>
    <property type="match status" value="2"/>
</dbReference>
<dbReference type="GO" id="GO:0006281">
    <property type="term" value="P:DNA repair"/>
    <property type="evidence" value="ECO:0007669"/>
    <property type="project" value="UniProtKB-UniRule"/>
</dbReference>
<keyword evidence="5 6" id="KW-0234">DNA repair</keyword>
<dbReference type="NCBIfam" id="TIGR00084">
    <property type="entry name" value="ruvA"/>
    <property type="match status" value="1"/>
</dbReference>
<evidence type="ECO:0000313" key="8">
    <source>
        <dbReference type="EMBL" id="OOS26700.1"/>
    </source>
</evidence>
<feature type="region of interest" description="Domain III" evidence="6">
    <location>
        <begin position="154"/>
        <end position="205"/>
    </location>
</feature>
<comment type="domain">
    <text evidence="6">Has three domains with a flexible linker between the domains II and III and assumes an 'L' shape. Domain III is highly mobile and contacts RuvB.</text>
</comment>
<keyword evidence="9" id="KW-1185">Reference proteome</keyword>
<dbReference type="InterPro" id="IPR010994">
    <property type="entry name" value="RuvA_2-like"/>
</dbReference>
<comment type="similarity">
    <text evidence="6">Belongs to the RuvA family.</text>
</comment>
<feature type="domain" description="Helix-hairpin-helix DNA-binding motif class 1" evidence="7">
    <location>
        <begin position="73"/>
        <end position="92"/>
    </location>
</feature>
<dbReference type="InterPro" id="IPR013849">
    <property type="entry name" value="DNA_helicase_Holl-junc_RuvA_I"/>
</dbReference>
<evidence type="ECO:0000256" key="2">
    <source>
        <dbReference type="ARBA" id="ARBA00022763"/>
    </source>
</evidence>
<keyword evidence="2 6" id="KW-0227">DNA damage</keyword>
<feature type="region of interest" description="Domain I" evidence="6">
    <location>
        <begin position="1"/>
        <end position="64"/>
    </location>
</feature>
<name>A0A1T0CWG5_9GAMM</name>
<gene>
    <name evidence="6" type="primary">ruvA</name>
    <name evidence="8" type="ORF">B0681_02205</name>
</gene>
<dbReference type="Pfam" id="PF14520">
    <property type="entry name" value="HHH_5"/>
    <property type="match status" value="1"/>
</dbReference>
<dbReference type="SUPFAM" id="SSF47781">
    <property type="entry name" value="RuvA domain 2-like"/>
    <property type="match status" value="1"/>
</dbReference>
<dbReference type="Gene3D" id="2.40.50.140">
    <property type="entry name" value="Nucleic acid-binding proteins"/>
    <property type="match status" value="1"/>
</dbReference>
<dbReference type="Pfam" id="PF07499">
    <property type="entry name" value="RuvA_C"/>
    <property type="match status" value="1"/>
</dbReference>
<dbReference type="STRING" id="573983.B0681_02205"/>
<sequence>MIGMITGQVQSLNAPVACVMTAGGVGYEIELPIPSFCQLALGNTVTIHTHLVVREDAHSLFGFIDKPDRDVFRKLIKINGVGAKMAAAMLSTLTAAEIKRAVDQDNDVALVRVPGIGKKTAQRIILDLKGKLQEFGSDEMIGVDGLFVEDGFDNSMQMIAEVESALIHLGYKEKEAQAAIKATQSDQITNTSDLLKAALRQLSGF</sequence>
<dbReference type="GO" id="GO:0005524">
    <property type="term" value="F:ATP binding"/>
    <property type="evidence" value="ECO:0007669"/>
    <property type="project" value="InterPro"/>
</dbReference>
<keyword evidence="1 6" id="KW-0963">Cytoplasm</keyword>
<dbReference type="RefSeq" id="WP_078317095.1">
    <property type="nucleotide sequence ID" value="NZ_MUYV01000001.1"/>
</dbReference>
<reference evidence="8 9" key="1">
    <citation type="submission" date="2017-02" db="EMBL/GenBank/DDBJ databases">
        <title>Draft genome sequence of Moraxella porci CCUG 54912T type strain.</title>
        <authorList>
            <person name="Salva-Serra F."/>
            <person name="Engstrom-Jakobsson H."/>
            <person name="Thorell K."/>
            <person name="Jaen-Luchoro D."/>
            <person name="Gonzales-Siles L."/>
            <person name="Karlsson R."/>
            <person name="Yazdan S."/>
            <person name="Boulund F."/>
            <person name="Johnning A."/>
            <person name="Engstrand L."/>
            <person name="Kristiansson E."/>
            <person name="Moore E."/>
        </authorList>
    </citation>
    <scope>NUCLEOTIDE SEQUENCE [LARGE SCALE GENOMIC DNA]</scope>
    <source>
        <strain evidence="8 9">CCUG 54912</strain>
    </source>
</reference>
<feature type="domain" description="Helix-hairpin-helix DNA-binding motif class 1" evidence="7">
    <location>
        <begin position="108"/>
        <end position="127"/>
    </location>
</feature>
<dbReference type="InterPro" id="IPR003583">
    <property type="entry name" value="Hlx-hairpin-Hlx_DNA-bd_motif"/>
</dbReference>
<dbReference type="GO" id="GO:0009379">
    <property type="term" value="C:Holliday junction helicase complex"/>
    <property type="evidence" value="ECO:0007669"/>
    <property type="project" value="InterPro"/>
</dbReference>
<dbReference type="GO" id="GO:0005737">
    <property type="term" value="C:cytoplasm"/>
    <property type="evidence" value="ECO:0007669"/>
    <property type="project" value="UniProtKB-SubCell"/>
</dbReference>
<dbReference type="Gene3D" id="1.10.150.20">
    <property type="entry name" value="5' to 3' exonuclease, C-terminal subdomain"/>
    <property type="match status" value="1"/>
</dbReference>
<keyword evidence="3 6" id="KW-0238">DNA-binding</keyword>
<dbReference type="Proteomes" id="UP000190683">
    <property type="component" value="Unassembled WGS sequence"/>
</dbReference>
<accession>A0A1T0CWG5</accession>
<proteinExistence type="inferred from homology"/>
<dbReference type="GO" id="GO:0000400">
    <property type="term" value="F:four-way junction DNA binding"/>
    <property type="evidence" value="ECO:0007669"/>
    <property type="project" value="UniProtKB-UniRule"/>
</dbReference>
<dbReference type="InterPro" id="IPR000085">
    <property type="entry name" value="RuvA"/>
</dbReference>
<dbReference type="HAMAP" id="MF_00031">
    <property type="entry name" value="DNA_HJ_migration_RuvA"/>
    <property type="match status" value="1"/>
</dbReference>
<dbReference type="SUPFAM" id="SSF46929">
    <property type="entry name" value="DNA helicase RuvA subunit, C-terminal domain"/>
    <property type="match status" value="1"/>
</dbReference>
<comment type="subcellular location">
    <subcellularLocation>
        <location evidence="6">Cytoplasm</location>
    </subcellularLocation>
</comment>
<organism evidence="8 9">
    <name type="scientific">Moraxella porci DSM 25326</name>
    <dbReference type="NCBI Taxonomy" id="573983"/>
    <lineage>
        <taxon>Bacteria</taxon>
        <taxon>Pseudomonadati</taxon>
        <taxon>Pseudomonadota</taxon>
        <taxon>Gammaproteobacteria</taxon>
        <taxon>Moraxellales</taxon>
        <taxon>Moraxellaceae</taxon>
        <taxon>Moraxella</taxon>
    </lineage>
</organism>
<dbReference type="GO" id="GO:0009378">
    <property type="term" value="F:four-way junction helicase activity"/>
    <property type="evidence" value="ECO:0007669"/>
    <property type="project" value="InterPro"/>
</dbReference>
<evidence type="ECO:0000313" key="9">
    <source>
        <dbReference type="Proteomes" id="UP000190683"/>
    </source>
</evidence>
<dbReference type="GO" id="GO:0048476">
    <property type="term" value="C:Holliday junction resolvase complex"/>
    <property type="evidence" value="ECO:0007669"/>
    <property type="project" value="UniProtKB-UniRule"/>
</dbReference>
<comment type="function">
    <text evidence="6">The RuvA-RuvB-RuvC complex processes Holliday junction (HJ) DNA during genetic recombination and DNA repair, while the RuvA-RuvB complex plays an important role in the rescue of blocked DNA replication forks via replication fork reversal (RFR). RuvA specifically binds to HJ cruciform DNA, conferring on it an open structure. The RuvB hexamer acts as an ATP-dependent pump, pulling dsDNA into and through the RuvAB complex. HJ branch migration allows RuvC to scan DNA until it finds its consensus sequence, where it cleaves and resolves the cruciform DNA.</text>
</comment>
<dbReference type="CDD" id="cd14332">
    <property type="entry name" value="UBA_RuvA_C"/>
    <property type="match status" value="1"/>
</dbReference>